<dbReference type="Proteomes" id="UP000266188">
    <property type="component" value="Unassembled WGS sequence"/>
</dbReference>
<accession>A0A3A2ZPS3</accession>
<organism evidence="1 2">
    <name type="scientific">Aspergillus sclerotialis</name>
    <dbReference type="NCBI Taxonomy" id="2070753"/>
    <lineage>
        <taxon>Eukaryota</taxon>
        <taxon>Fungi</taxon>
        <taxon>Dikarya</taxon>
        <taxon>Ascomycota</taxon>
        <taxon>Pezizomycotina</taxon>
        <taxon>Eurotiomycetes</taxon>
        <taxon>Eurotiomycetidae</taxon>
        <taxon>Eurotiales</taxon>
        <taxon>Aspergillaceae</taxon>
        <taxon>Aspergillus</taxon>
        <taxon>Aspergillus subgen. Polypaecilum</taxon>
    </lineage>
</organism>
<evidence type="ECO:0000313" key="1">
    <source>
        <dbReference type="EMBL" id="RJE19091.1"/>
    </source>
</evidence>
<comment type="caution">
    <text evidence="1">The sequence shown here is derived from an EMBL/GenBank/DDBJ whole genome shotgun (WGS) entry which is preliminary data.</text>
</comment>
<gene>
    <name evidence="1" type="ORF">PHISCL_08574</name>
</gene>
<keyword evidence="2" id="KW-1185">Reference proteome</keyword>
<sequence>MLAVRAANFKELDWRSRTEDRDILEKQRRQTRSREDICCQDRLSQAVIEVEKPETLGSKASKLLEAGDLREGG</sequence>
<dbReference type="AlphaFoldDB" id="A0A3A2ZPS3"/>
<evidence type="ECO:0000313" key="2">
    <source>
        <dbReference type="Proteomes" id="UP000266188"/>
    </source>
</evidence>
<dbReference type="EMBL" id="MVGC01000450">
    <property type="protein sequence ID" value="RJE19091.1"/>
    <property type="molecule type" value="Genomic_DNA"/>
</dbReference>
<proteinExistence type="predicted"/>
<protein>
    <submittedName>
        <fullName evidence="1">Uncharacterized protein</fullName>
    </submittedName>
</protein>
<name>A0A3A2ZPS3_9EURO</name>
<reference evidence="2" key="1">
    <citation type="submission" date="2017-02" db="EMBL/GenBank/DDBJ databases">
        <authorList>
            <person name="Tafer H."/>
            <person name="Lopandic K."/>
        </authorList>
    </citation>
    <scope>NUCLEOTIDE SEQUENCE [LARGE SCALE GENOMIC DNA]</scope>
    <source>
        <strain evidence="2">CBS 366.77</strain>
    </source>
</reference>